<dbReference type="AlphaFoldDB" id="A0A2T4AYN1"/>
<dbReference type="GeneID" id="36601853"/>
<dbReference type="RefSeq" id="XP_024745408.1">
    <property type="nucleotide sequence ID" value="XM_024893735.1"/>
</dbReference>
<organism evidence="2 3">
    <name type="scientific">Trichoderma citrinoviride</name>
    <dbReference type="NCBI Taxonomy" id="58853"/>
    <lineage>
        <taxon>Eukaryota</taxon>
        <taxon>Fungi</taxon>
        <taxon>Dikarya</taxon>
        <taxon>Ascomycota</taxon>
        <taxon>Pezizomycotina</taxon>
        <taxon>Sordariomycetes</taxon>
        <taxon>Hypocreomycetidae</taxon>
        <taxon>Hypocreales</taxon>
        <taxon>Hypocreaceae</taxon>
        <taxon>Trichoderma</taxon>
    </lineage>
</organism>
<keyword evidence="3" id="KW-1185">Reference proteome</keyword>
<proteinExistence type="predicted"/>
<dbReference type="OrthoDB" id="10653580at2759"/>
<evidence type="ECO:0000313" key="3">
    <source>
        <dbReference type="Proteomes" id="UP000241546"/>
    </source>
</evidence>
<feature type="region of interest" description="Disordered" evidence="1">
    <location>
        <begin position="226"/>
        <end position="246"/>
    </location>
</feature>
<dbReference type="Proteomes" id="UP000241546">
    <property type="component" value="Unassembled WGS sequence"/>
</dbReference>
<dbReference type="EMBL" id="KZ680225">
    <property type="protein sequence ID" value="PTB62088.1"/>
    <property type="molecule type" value="Genomic_DNA"/>
</dbReference>
<accession>A0A2T4AYN1</accession>
<protein>
    <submittedName>
        <fullName evidence="2">Uncharacterized protein</fullName>
    </submittedName>
</protein>
<evidence type="ECO:0000313" key="2">
    <source>
        <dbReference type="EMBL" id="PTB62088.1"/>
    </source>
</evidence>
<evidence type="ECO:0000256" key="1">
    <source>
        <dbReference type="SAM" id="MobiDB-lite"/>
    </source>
</evidence>
<sequence>MLGCPALLSPSLPCPLGRLCSASASAIVQKICSKRGLTTTKRTPPFDRNNCPNEQQTAAALKASPCRNAIGAAVQPHRTSREEAWDWSPEEETKLTTRARITAIVDREEKECQCMRDMVRMRPRSIPVAKAQLHLARHLYAARKRRTRVAQADSSTDAQTQSCRRTEHGLEELDAELQWGVQMSSSPELDGSTQRDNANGCVASTYQLHQHPPQSSHDFPIATSSHRLPPAPGWKHTKGSRKPGRSSTEIVVVLHRNLMVESGGRDLSAFDVRYGAYPPRKRDQTALI</sequence>
<reference evidence="3" key="1">
    <citation type="submission" date="2016-07" db="EMBL/GenBank/DDBJ databases">
        <title>Multiple horizontal gene transfer events from other fungi enriched the ability of initially mycotrophic Trichoderma (Ascomycota) to feed on dead plant biomass.</title>
        <authorList>
            <consortium name="DOE Joint Genome Institute"/>
            <person name="Atanasova L."/>
            <person name="Chenthamara K."/>
            <person name="Zhang J."/>
            <person name="Grujic M."/>
            <person name="Henrissat B."/>
            <person name="Kuo A."/>
            <person name="Aerts A."/>
            <person name="Salamov A."/>
            <person name="Lipzen A."/>
            <person name="Labutti K."/>
            <person name="Barry K."/>
            <person name="Miao Y."/>
            <person name="Rahimi M.J."/>
            <person name="Shen Q."/>
            <person name="Grigoriev I.V."/>
            <person name="Kubicek C.P."/>
            <person name="Druzhinina I.S."/>
        </authorList>
    </citation>
    <scope>NUCLEOTIDE SEQUENCE [LARGE SCALE GENOMIC DNA]</scope>
    <source>
        <strain evidence="3">TUCIM 6016</strain>
    </source>
</reference>
<gene>
    <name evidence="2" type="ORF">BBK36DRAFT_1145163</name>
</gene>
<feature type="compositionally biased region" description="Basic residues" evidence="1">
    <location>
        <begin position="235"/>
        <end position="244"/>
    </location>
</feature>
<name>A0A2T4AYN1_9HYPO</name>